<protein>
    <submittedName>
        <fullName evidence="2">Uncharacterized protein</fullName>
    </submittedName>
</protein>
<organism evidence="2 3">
    <name type="scientific">Hamiltonella defensa subsp. Acyrthosiphon pisum (strain 5AT)</name>
    <dbReference type="NCBI Taxonomy" id="572265"/>
    <lineage>
        <taxon>Bacteria</taxon>
        <taxon>Pseudomonadati</taxon>
        <taxon>Pseudomonadota</taxon>
        <taxon>Gammaproteobacteria</taxon>
        <taxon>Enterobacterales</taxon>
        <taxon>Enterobacteriaceae</taxon>
        <taxon>aphid secondary symbionts</taxon>
        <taxon>Candidatus Williamhamiltonella</taxon>
    </lineage>
</organism>
<reference evidence="2 3" key="1">
    <citation type="journal article" date="2009" name="Proc. Natl. Acad. Sci. U.S.A.">
        <title>Hamiltonella defensa, genome evolution of protective bacterial endosymbiont from pathogenic ancestors.</title>
        <authorList>
            <person name="Degnan P.H."/>
            <person name="Yu Y."/>
            <person name="Sisneros N."/>
            <person name="Wing R.A."/>
            <person name="Moran N.A."/>
        </authorList>
    </citation>
    <scope>NUCLEOTIDE SEQUENCE [LARGE SCALE GENOMIC DNA]</scope>
    <source>
        <strain evidence="3">5AT</strain>
    </source>
</reference>
<keyword evidence="1" id="KW-0472">Membrane</keyword>
<keyword evidence="1" id="KW-1133">Transmembrane helix</keyword>
<dbReference type="HOGENOM" id="CLU_2954159_0_0_6"/>
<dbReference type="AlphaFoldDB" id="C4K420"/>
<feature type="transmembrane region" description="Helical" evidence="1">
    <location>
        <begin position="12"/>
        <end position="28"/>
    </location>
</feature>
<dbReference type="EMBL" id="CP001277">
    <property type="protein sequence ID" value="ACQ67313.1"/>
    <property type="molecule type" value="Genomic_DNA"/>
</dbReference>
<dbReference type="KEGG" id="hde:HDEF_0567"/>
<evidence type="ECO:0000313" key="2">
    <source>
        <dbReference type="EMBL" id="ACQ67313.1"/>
    </source>
</evidence>
<sequence>MKKWLNDVNHSYLDFYFIKFILLHFLSLKKHLIYKSRRWYCLLFQSLFLKASYSGNKKG</sequence>
<keyword evidence="3" id="KW-1185">Reference proteome</keyword>
<proteinExistence type="predicted"/>
<gene>
    <name evidence="2" type="ordered locus">HDEF_0567</name>
</gene>
<evidence type="ECO:0000313" key="3">
    <source>
        <dbReference type="Proteomes" id="UP000002334"/>
    </source>
</evidence>
<name>C4K420_HAMD5</name>
<dbReference type="Proteomes" id="UP000002334">
    <property type="component" value="Chromosome"/>
</dbReference>
<evidence type="ECO:0000256" key="1">
    <source>
        <dbReference type="SAM" id="Phobius"/>
    </source>
</evidence>
<accession>C4K420</accession>
<keyword evidence="1" id="KW-0812">Transmembrane</keyword>